<dbReference type="InterPro" id="IPR002762">
    <property type="entry name" value="CbiX-like"/>
</dbReference>
<keyword evidence="4" id="KW-1185">Reference proteome</keyword>
<evidence type="ECO:0000313" key="4">
    <source>
        <dbReference type="Proteomes" id="UP000741013"/>
    </source>
</evidence>
<sequence length="232" mass="23679">MAHGTRAAAGVRVISELAELVRERVAVPVRVAYADVLQPDGTTVLAEASGPAVVVPAFLASGYHVRTDIPAQIEASGHPAVTVTPAFGAAPELIDVLESRLLDAGYREGDAVVLAAAGSSDPRALSEVRVAARALRARLGVPVRVGFAATARPSIAEVVASLGVSRVAVASWLLAPGLFHRRLVDSGAAVVADPLGAHASVADLVVRRYQSTLASVSPRAAATSSASSATRF</sequence>
<keyword evidence="1" id="KW-0479">Metal-binding</keyword>
<gene>
    <name evidence="3" type="ORF">JOM49_002378</name>
</gene>
<dbReference type="RefSeq" id="WP_308158718.1">
    <property type="nucleotide sequence ID" value="NZ_JAGGMS010000001.1"/>
</dbReference>
<organism evidence="3 4">
    <name type="scientific">Amycolatopsis magusensis</name>
    <dbReference type="NCBI Taxonomy" id="882444"/>
    <lineage>
        <taxon>Bacteria</taxon>
        <taxon>Bacillati</taxon>
        <taxon>Actinomycetota</taxon>
        <taxon>Actinomycetes</taxon>
        <taxon>Pseudonocardiales</taxon>
        <taxon>Pseudonocardiaceae</taxon>
        <taxon>Amycolatopsis</taxon>
    </lineage>
</organism>
<dbReference type="Proteomes" id="UP000741013">
    <property type="component" value="Unassembled WGS sequence"/>
</dbReference>
<dbReference type="CDD" id="cd03416">
    <property type="entry name" value="CbiX_SirB_N"/>
    <property type="match status" value="1"/>
</dbReference>
<dbReference type="PANTHER" id="PTHR33542:SF5">
    <property type="entry name" value="FERROCHELATASE CHE1"/>
    <property type="match status" value="1"/>
</dbReference>
<dbReference type="PANTHER" id="PTHR33542">
    <property type="entry name" value="SIROHYDROCHLORIN FERROCHELATASE, CHLOROPLASTIC"/>
    <property type="match status" value="1"/>
</dbReference>
<dbReference type="SUPFAM" id="SSF53800">
    <property type="entry name" value="Chelatase"/>
    <property type="match status" value="1"/>
</dbReference>
<reference evidence="3 4" key="1">
    <citation type="submission" date="2021-03" db="EMBL/GenBank/DDBJ databases">
        <title>Sequencing the genomes of 1000 actinobacteria strains.</title>
        <authorList>
            <person name="Klenk H.-P."/>
        </authorList>
    </citation>
    <scope>NUCLEOTIDE SEQUENCE [LARGE SCALE GENOMIC DNA]</scope>
    <source>
        <strain evidence="3 4">DSM 45510</strain>
    </source>
</reference>
<dbReference type="EMBL" id="JAGGMS010000001">
    <property type="protein sequence ID" value="MBP2180852.1"/>
    <property type="molecule type" value="Genomic_DNA"/>
</dbReference>
<protein>
    <submittedName>
        <fullName evidence="3">Sirohydrochlorin ferrochelatase</fullName>
    </submittedName>
</protein>
<dbReference type="InterPro" id="IPR050963">
    <property type="entry name" value="Sirohydro_Cobaltochel/CbiX"/>
</dbReference>
<dbReference type="Gene3D" id="3.40.50.1400">
    <property type="match status" value="2"/>
</dbReference>
<evidence type="ECO:0000256" key="1">
    <source>
        <dbReference type="ARBA" id="ARBA00022723"/>
    </source>
</evidence>
<keyword evidence="2" id="KW-0456">Lyase</keyword>
<name>A0ABS4PN51_9PSEU</name>
<dbReference type="Pfam" id="PF01903">
    <property type="entry name" value="CbiX"/>
    <property type="match status" value="2"/>
</dbReference>
<evidence type="ECO:0000313" key="3">
    <source>
        <dbReference type="EMBL" id="MBP2180852.1"/>
    </source>
</evidence>
<comment type="caution">
    <text evidence="3">The sequence shown here is derived from an EMBL/GenBank/DDBJ whole genome shotgun (WGS) entry which is preliminary data.</text>
</comment>
<proteinExistence type="predicted"/>
<accession>A0ABS4PN51</accession>
<evidence type="ECO:0000256" key="2">
    <source>
        <dbReference type="ARBA" id="ARBA00023239"/>
    </source>
</evidence>